<evidence type="ECO:0000256" key="2">
    <source>
        <dbReference type="ARBA" id="ARBA00010072"/>
    </source>
</evidence>
<keyword evidence="12" id="KW-1185">Reference proteome</keyword>
<dbReference type="PANTHER" id="PTHR30614">
    <property type="entry name" value="MEMBRANE COMPONENT OF AMINO ACID ABC TRANSPORTER"/>
    <property type="match status" value="1"/>
</dbReference>
<evidence type="ECO:0000313" key="12">
    <source>
        <dbReference type="Proteomes" id="UP001165667"/>
    </source>
</evidence>
<feature type="transmembrane region" description="Helical" evidence="9">
    <location>
        <begin position="64"/>
        <end position="81"/>
    </location>
</feature>
<organism evidence="11 12">
    <name type="scientific">Lichenifustis flavocetrariae</name>
    <dbReference type="NCBI Taxonomy" id="2949735"/>
    <lineage>
        <taxon>Bacteria</taxon>
        <taxon>Pseudomonadati</taxon>
        <taxon>Pseudomonadota</taxon>
        <taxon>Alphaproteobacteria</taxon>
        <taxon>Hyphomicrobiales</taxon>
        <taxon>Lichenihabitantaceae</taxon>
        <taxon>Lichenifustis</taxon>
    </lineage>
</organism>
<comment type="caution">
    <text evidence="11">The sequence shown here is derived from an EMBL/GenBank/DDBJ whole genome shotgun (WGS) entry which is preliminary data.</text>
</comment>
<dbReference type="InterPro" id="IPR043429">
    <property type="entry name" value="ArtM/GltK/GlnP/TcyL/YhdX-like"/>
</dbReference>
<feature type="transmembrane region" description="Helical" evidence="9">
    <location>
        <begin position="30"/>
        <end position="52"/>
    </location>
</feature>
<dbReference type="GO" id="GO:0043190">
    <property type="term" value="C:ATP-binding cassette (ABC) transporter complex"/>
    <property type="evidence" value="ECO:0007669"/>
    <property type="project" value="InterPro"/>
</dbReference>
<feature type="domain" description="ABC transmembrane type-1" evidence="10">
    <location>
        <begin position="22"/>
        <end position="210"/>
    </location>
</feature>
<evidence type="ECO:0000256" key="3">
    <source>
        <dbReference type="ARBA" id="ARBA00022448"/>
    </source>
</evidence>
<evidence type="ECO:0000313" key="11">
    <source>
        <dbReference type="EMBL" id="MCW6507324.1"/>
    </source>
</evidence>
<keyword evidence="6" id="KW-0029">Amino-acid transport</keyword>
<evidence type="ECO:0000256" key="9">
    <source>
        <dbReference type="RuleBase" id="RU363032"/>
    </source>
</evidence>
<dbReference type="InterPro" id="IPR000515">
    <property type="entry name" value="MetI-like"/>
</dbReference>
<evidence type="ECO:0000256" key="7">
    <source>
        <dbReference type="ARBA" id="ARBA00022989"/>
    </source>
</evidence>
<sequence length="222" mass="24034">MRSDADMLGQIAYAFPFLLPGLWTTLEVSAITVAISTIVGALLGVGLVYGPAPLRWVVRAFSDIVRGIPILVLLFFVYYGLPITGLNLQPFAAAVLGLIVFKVAQVIENVRGAIGSIPRGQTDAAKAIGLPFPERLAYVIAPQALRRFLPPWLNGVTDAVKGSALISLLGVGDLMFGIQKVVGRTYEPLALYGFGAFLYFVINYALSLASRALERRFSYIRE</sequence>
<dbReference type="RefSeq" id="WP_282583682.1">
    <property type="nucleotide sequence ID" value="NZ_JAMOIM010000002.1"/>
</dbReference>
<accession>A0AA42CHJ0</accession>
<name>A0AA42CHJ0_9HYPH</name>
<feature type="transmembrane region" description="Helical" evidence="9">
    <location>
        <begin position="189"/>
        <end position="209"/>
    </location>
</feature>
<proteinExistence type="inferred from homology"/>
<keyword evidence="3 9" id="KW-0813">Transport</keyword>
<dbReference type="NCBIfam" id="TIGR01726">
    <property type="entry name" value="HEQRo_perm_3TM"/>
    <property type="match status" value="1"/>
</dbReference>
<dbReference type="GO" id="GO:0022857">
    <property type="term" value="F:transmembrane transporter activity"/>
    <property type="evidence" value="ECO:0007669"/>
    <property type="project" value="InterPro"/>
</dbReference>
<reference evidence="11" key="1">
    <citation type="submission" date="2022-05" db="EMBL/GenBank/DDBJ databases">
        <authorList>
            <person name="Pankratov T."/>
        </authorList>
    </citation>
    <scope>NUCLEOTIDE SEQUENCE</scope>
    <source>
        <strain evidence="11">BP6-180914</strain>
    </source>
</reference>
<comment type="subcellular location">
    <subcellularLocation>
        <location evidence="1">Cell inner membrane</location>
        <topology evidence="1">Multi-pass membrane protein</topology>
    </subcellularLocation>
    <subcellularLocation>
        <location evidence="9">Cell membrane</location>
        <topology evidence="9">Multi-pass membrane protein</topology>
    </subcellularLocation>
</comment>
<keyword evidence="4" id="KW-1003">Cell membrane</keyword>
<dbReference type="SUPFAM" id="SSF161098">
    <property type="entry name" value="MetI-like"/>
    <property type="match status" value="1"/>
</dbReference>
<dbReference type="GO" id="GO:0006865">
    <property type="term" value="P:amino acid transport"/>
    <property type="evidence" value="ECO:0007669"/>
    <property type="project" value="UniProtKB-KW"/>
</dbReference>
<evidence type="ECO:0000259" key="10">
    <source>
        <dbReference type="PROSITE" id="PS50928"/>
    </source>
</evidence>
<dbReference type="InterPro" id="IPR010065">
    <property type="entry name" value="AA_ABC_transptr_permease_3TM"/>
</dbReference>
<feature type="transmembrane region" description="Helical" evidence="9">
    <location>
        <begin position="7"/>
        <end position="24"/>
    </location>
</feature>
<keyword evidence="5 9" id="KW-0812">Transmembrane</keyword>
<dbReference type="CDD" id="cd06261">
    <property type="entry name" value="TM_PBP2"/>
    <property type="match status" value="1"/>
</dbReference>
<dbReference type="PROSITE" id="PS50928">
    <property type="entry name" value="ABC_TM1"/>
    <property type="match status" value="1"/>
</dbReference>
<evidence type="ECO:0000256" key="4">
    <source>
        <dbReference type="ARBA" id="ARBA00022475"/>
    </source>
</evidence>
<dbReference type="PANTHER" id="PTHR30614:SF0">
    <property type="entry name" value="L-CYSTINE TRANSPORT SYSTEM PERMEASE PROTEIN TCYL"/>
    <property type="match status" value="1"/>
</dbReference>
<keyword evidence="7 9" id="KW-1133">Transmembrane helix</keyword>
<evidence type="ECO:0000256" key="8">
    <source>
        <dbReference type="ARBA" id="ARBA00023136"/>
    </source>
</evidence>
<dbReference type="Proteomes" id="UP001165667">
    <property type="component" value="Unassembled WGS sequence"/>
</dbReference>
<protein>
    <submittedName>
        <fullName evidence="11">Amino acid ABC transporter permease</fullName>
    </submittedName>
</protein>
<evidence type="ECO:0000256" key="5">
    <source>
        <dbReference type="ARBA" id="ARBA00022692"/>
    </source>
</evidence>
<gene>
    <name evidence="11" type="ORF">M8523_04740</name>
</gene>
<evidence type="ECO:0000256" key="1">
    <source>
        <dbReference type="ARBA" id="ARBA00004429"/>
    </source>
</evidence>
<comment type="similarity">
    <text evidence="2">Belongs to the binding-protein-dependent transport system permease family. HisMQ subfamily.</text>
</comment>
<dbReference type="EMBL" id="JAMOIM010000002">
    <property type="protein sequence ID" value="MCW6507324.1"/>
    <property type="molecule type" value="Genomic_DNA"/>
</dbReference>
<dbReference type="Pfam" id="PF00528">
    <property type="entry name" value="BPD_transp_1"/>
    <property type="match status" value="1"/>
</dbReference>
<dbReference type="AlphaFoldDB" id="A0AA42CHJ0"/>
<keyword evidence="8 9" id="KW-0472">Membrane</keyword>
<dbReference type="Gene3D" id="1.10.3720.10">
    <property type="entry name" value="MetI-like"/>
    <property type="match status" value="1"/>
</dbReference>
<evidence type="ECO:0000256" key="6">
    <source>
        <dbReference type="ARBA" id="ARBA00022970"/>
    </source>
</evidence>
<dbReference type="InterPro" id="IPR035906">
    <property type="entry name" value="MetI-like_sf"/>
</dbReference>